<accession>A0ABV9MRQ2</accession>
<reference evidence="2" key="1">
    <citation type="journal article" date="2019" name="Int. J. Syst. Evol. Microbiol.">
        <title>The Global Catalogue of Microorganisms (GCM) 10K type strain sequencing project: providing services to taxonomists for standard genome sequencing and annotation.</title>
        <authorList>
            <consortium name="The Broad Institute Genomics Platform"/>
            <consortium name="The Broad Institute Genome Sequencing Center for Infectious Disease"/>
            <person name="Wu L."/>
            <person name="Ma J."/>
        </authorList>
    </citation>
    <scope>NUCLEOTIDE SEQUENCE [LARGE SCALE GENOMIC DNA]</scope>
    <source>
        <strain evidence="2">CGMCC 1.19032</strain>
    </source>
</reference>
<dbReference type="InterPro" id="IPR027396">
    <property type="entry name" value="DsrEFH-like"/>
</dbReference>
<organism evidence="1 2">
    <name type="scientific">Enterococcus lemanii</name>
    <dbReference type="NCBI Taxonomy" id="1159752"/>
    <lineage>
        <taxon>Bacteria</taxon>
        <taxon>Bacillati</taxon>
        <taxon>Bacillota</taxon>
        <taxon>Bacilli</taxon>
        <taxon>Lactobacillales</taxon>
        <taxon>Enterococcaceae</taxon>
        <taxon>Enterococcus</taxon>
    </lineage>
</organism>
<gene>
    <name evidence="1" type="ORF">ACFO5I_02790</name>
</gene>
<sequence length="104" mass="11619">MKVVFHLSELEKWSMAQGNIKNLLAIDATIEVVLLVNGPAIKGYFETEQRSFIKATPVKLWACRNALRGNHLDEEALSKKITVVPAGVYALVELQTQGYSYIKV</sequence>
<dbReference type="Pfam" id="PF02635">
    <property type="entry name" value="DsrE"/>
    <property type="match status" value="1"/>
</dbReference>
<dbReference type="EMBL" id="JBHSGS010000015">
    <property type="protein sequence ID" value="MFC4718672.1"/>
    <property type="molecule type" value="Genomic_DNA"/>
</dbReference>
<name>A0ABV9MRQ2_9ENTE</name>
<evidence type="ECO:0000313" key="1">
    <source>
        <dbReference type="EMBL" id="MFC4718672.1"/>
    </source>
</evidence>
<dbReference type="Proteomes" id="UP001595969">
    <property type="component" value="Unassembled WGS sequence"/>
</dbReference>
<proteinExistence type="predicted"/>
<dbReference type="PANTHER" id="PTHR37691:SF1">
    <property type="entry name" value="BLR3518 PROTEIN"/>
    <property type="match status" value="1"/>
</dbReference>
<keyword evidence="2" id="KW-1185">Reference proteome</keyword>
<dbReference type="RefSeq" id="WP_204655026.1">
    <property type="nucleotide sequence ID" value="NZ_JAFBFD010000051.1"/>
</dbReference>
<dbReference type="InterPro" id="IPR003787">
    <property type="entry name" value="Sulphur_relay_DsrE/F-like"/>
</dbReference>
<dbReference type="SUPFAM" id="SSF75169">
    <property type="entry name" value="DsrEFH-like"/>
    <property type="match status" value="1"/>
</dbReference>
<evidence type="ECO:0000313" key="2">
    <source>
        <dbReference type="Proteomes" id="UP001595969"/>
    </source>
</evidence>
<dbReference type="PANTHER" id="PTHR37691">
    <property type="entry name" value="BLR3518 PROTEIN"/>
    <property type="match status" value="1"/>
</dbReference>
<comment type="caution">
    <text evidence="1">The sequence shown here is derived from an EMBL/GenBank/DDBJ whole genome shotgun (WGS) entry which is preliminary data.</text>
</comment>
<dbReference type="Gene3D" id="3.40.1260.10">
    <property type="entry name" value="DsrEFH-like"/>
    <property type="match status" value="1"/>
</dbReference>
<protein>
    <submittedName>
        <fullName evidence="1">DsrE family protein</fullName>
    </submittedName>
</protein>